<proteinExistence type="predicted"/>
<sequence>MVTLSLSHSAPELRGYEVVIKRQINKETNEWEDVSGTKDLRCRQGNVFYLYFLSVTDIEDGRPSHKDIPDLLFPVAQADINECSTYAVVYRLKSSPPYTITSTGGLFIHPDYPGVTVTIPENAVAPESPFTLEFKVQEVPNEEFKGEDVFLGPILRIKFLGVIQFFRPVTIQLPVSLRDRQDFKPDPTKCRVRVLFLNREEEKKE</sequence>
<organism evidence="2 3">
    <name type="scientific">Porites lobata</name>
    <dbReference type="NCBI Taxonomy" id="104759"/>
    <lineage>
        <taxon>Eukaryota</taxon>
        <taxon>Metazoa</taxon>
        <taxon>Cnidaria</taxon>
        <taxon>Anthozoa</taxon>
        <taxon>Hexacorallia</taxon>
        <taxon>Scleractinia</taxon>
        <taxon>Fungiina</taxon>
        <taxon>Poritidae</taxon>
        <taxon>Porites</taxon>
    </lineage>
</organism>
<dbReference type="Gene3D" id="2.60.220.30">
    <property type="match status" value="1"/>
</dbReference>
<gene>
    <name evidence="2" type="ORF">PLOB_00004290</name>
</gene>
<dbReference type="Proteomes" id="UP001159405">
    <property type="component" value="Unassembled WGS sequence"/>
</dbReference>
<comment type="caution">
    <text evidence="2">The sequence shown here is derived from an EMBL/GenBank/DDBJ whole genome shotgun (WGS) entry which is preliminary data.</text>
</comment>
<dbReference type="EMBL" id="CALNXK010000118">
    <property type="protein sequence ID" value="CAH3160965.1"/>
    <property type="molecule type" value="Genomic_DNA"/>
</dbReference>
<evidence type="ECO:0000259" key="1">
    <source>
        <dbReference type="PROSITE" id="PS51145"/>
    </source>
</evidence>
<feature type="domain" description="ZU5" evidence="1">
    <location>
        <begin position="94"/>
        <end position="205"/>
    </location>
</feature>
<name>A0ABN8QCH3_9CNID</name>
<reference evidence="2 3" key="1">
    <citation type="submission" date="2022-05" db="EMBL/GenBank/DDBJ databases">
        <authorList>
            <consortium name="Genoscope - CEA"/>
            <person name="William W."/>
        </authorList>
    </citation>
    <scope>NUCLEOTIDE SEQUENCE [LARGE SCALE GENOMIC DNA]</scope>
</reference>
<protein>
    <recommendedName>
        <fullName evidence="1">ZU5 domain-containing protein</fullName>
    </recommendedName>
</protein>
<keyword evidence="3" id="KW-1185">Reference proteome</keyword>
<accession>A0ABN8QCH3</accession>
<dbReference type="PROSITE" id="PS51145">
    <property type="entry name" value="ZU5"/>
    <property type="match status" value="1"/>
</dbReference>
<evidence type="ECO:0000313" key="3">
    <source>
        <dbReference type="Proteomes" id="UP001159405"/>
    </source>
</evidence>
<evidence type="ECO:0000313" key="2">
    <source>
        <dbReference type="EMBL" id="CAH3160965.1"/>
    </source>
</evidence>
<dbReference type="InterPro" id="IPR000906">
    <property type="entry name" value="ZU5_dom"/>
</dbReference>